<dbReference type="PANTHER" id="PTHR45689:SF15">
    <property type="entry name" value="TETRAMERIC POTASSIUM-SELECTIVE CYCLIC NUCLEOTIDE GATED CHANNEL"/>
    <property type="match status" value="1"/>
</dbReference>
<evidence type="ECO:0000313" key="4">
    <source>
        <dbReference type="Proteomes" id="UP000295198"/>
    </source>
</evidence>
<feature type="domain" description="Cyclic nucleotide-binding" evidence="2">
    <location>
        <begin position="108"/>
        <end position="205"/>
    </location>
</feature>
<dbReference type="PANTHER" id="PTHR45689">
    <property type="entry name" value="I[[H]] CHANNEL, ISOFORM E"/>
    <property type="match status" value="1"/>
</dbReference>
<name>A0A4Q4Z709_9ACTN</name>
<dbReference type="GO" id="GO:0035725">
    <property type="term" value="P:sodium ion transmembrane transport"/>
    <property type="evidence" value="ECO:0007669"/>
    <property type="project" value="TreeGrafter"/>
</dbReference>
<dbReference type="Proteomes" id="UP000295198">
    <property type="component" value="Unassembled WGS sequence"/>
</dbReference>
<dbReference type="InterPro" id="IPR000595">
    <property type="entry name" value="cNMP-bd_dom"/>
</dbReference>
<dbReference type="PROSITE" id="PS50042">
    <property type="entry name" value="CNMP_BINDING_3"/>
    <property type="match status" value="1"/>
</dbReference>
<evidence type="ECO:0000259" key="2">
    <source>
        <dbReference type="PROSITE" id="PS50042"/>
    </source>
</evidence>
<comment type="caution">
    <text evidence="3">The sequence shown here is derived from an EMBL/GenBank/DDBJ whole genome shotgun (WGS) entry which is preliminary data.</text>
</comment>
<dbReference type="InterPro" id="IPR018490">
    <property type="entry name" value="cNMP-bd_dom_sf"/>
</dbReference>
<feature type="region of interest" description="Disordered" evidence="1">
    <location>
        <begin position="1"/>
        <end position="39"/>
    </location>
</feature>
<reference evidence="3 4" key="1">
    <citation type="submission" date="2019-01" db="EMBL/GenBank/DDBJ databases">
        <title>Nocardioides guangzhouensis sp. nov., an actinobacterium isolated from soil.</title>
        <authorList>
            <person name="Fu Y."/>
            <person name="Cai Y."/>
            <person name="Lin Z."/>
            <person name="Chen P."/>
        </authorList>
    </citation>
    <scope>NUCLEOTIDE SEQUENCE [LARGE SCALE GENOMIC DNA]</scope>
    <source>
        <strain evidence="3 4">130</strain>
    </source>
</reference>
<gene>
    <name evidence="3" type="ORF">EKO23_18975</name>
</gene>
<protein>
    <submittedName>
        <fullName evidence="3">Cyclic nucleotide-binding domain-containing protein</fullName>
    </submittedName>
</protein>
<proteinExistence type="predicted"/>
<dbReference type="OrthoDB" id="180043at2"/>
<sequence length="227" mass="25020">MTLRPGLAHVARSGGAEGRTSTRTCESPSQGGERMSRARNCSRTTRFRARAMSYGGNCSPMTGRQPPRPALRPQLQRYGAVDEPTRVPHCEIRRETPMLTDELRSIPLFRNLTDRQRELAAERLQEVDVDLGTVIARQGDFAYHLFVVREGVAAVTVDGVEVRSLGPGSTFGEIGVVEHGRRTANVVAATPMRLLTMSVGDFDELATELPEFAAHARTMAQFRRKGT</sequence>
<evidence type="ECO:0000256" key="1">
    <source>
        <dbReference type="SAM" id="MobiDB-lite"/>
    </source>
</evidence>
<dbReference type="InterPro" id="IPR051413">
    <property type="entry name" value="K/Na_HCN_channel"/>
</dbReference>
<feature type="compositionally biased region" description="Polar residues" evidence="1">
    <location>
        <begin position="19"/>
        <end position="30"/>
    </location>
</feature>
<accession>A0A4Q4Z709</accession>
<dbReference type="SMART" id="SM00100">
    <property type="entry name" value="cNMP"/>
    <property type="match status" value="1"/>
</dbReference>
<dbReference type="EMBL" id="SDKM01000032">
    <property type="protein sequence ID" value="RYP83543.1"/>
    <property type="molecule type" value="Genomic_DNA"/>
</dbReference>
<organism evidence="3 4">
    <name type="scientific">Nocardioides guangzhouensis</name>
    <dbReference type="NCBI Taxonomy" id="2497878"/>
    <lineage>
        <taxon>Bacteria</taxon>
        <taxon>Bacillati</taxon>
        <taxon>Actinomycetota</taxon>
        <taxon>Actinomycetes</taxon>
        <taxon>Propionibacteriales</taxon>
        <taxon>Nocardioidaceae</taxon>
        <taxon>Nocardioides</taxon>
    </lineage>
</organism>
<dbReference type="CDD" id="cd00038">
    <property type="entry name" value="CAP_ED"/>
    <property type="match status" value="1"/>
</dbReference>
<evidence type="ECO:0000313" key="3">
    <source>
        <dbReference type="EMBL" id="RYP83543.1"/>
    </source>
</evidence>
<dbReference type="InterPro" id="IPR014710">
    <property type="entry name" value="RmlC-like_jellyroll"/>
</dbReference>
<dbReference type="Pfam" id="PF00027">
    <property type="entry name" value="cNMP_binding"/>
    <property type="match status" value="1"/>
</dbReference>
<dbReference type="SUPFAM" id="SSF51206">
    <property type="entry name" value="cAMP-binding domain-like"/>
    <property type="match status" value="1"/>
</dbReference>
<keyword evidence="4" id="KW-1185">Reference proteome</keyword>
<dbReference type="GO" id="GO:0005249">
    <property type="term" value="F:voltage-gated potassium channel activity"/>
    <property type="evidence" value="ECO:0007669"/>
    <property type="project" value="TreeGrafter"/>
</dbReference>
<dbReference type="Gene3D" id="2.60.120.10">
    <property type="entry name" value="Jelly Rolls"/>
    <property type="match status" value="1"/>
</dbReference>
<dbReference type="PROSITE" id="PS00889">
    <property type="entry name" value="CNMP_BINDING_2"/>
    <property type="match status" value="1"/>
</dbReference>
<dbReference type="GO" id="GO:0003254">
    <property type="term" value="P:regulation of membrane depolarization"/>
    <property type="evidence" value="ECO:0007669"/>
    <property type="project" value="TreeGrafter"/>
</dbReference>
<dbReference type="InterPro" id="IPR018488">
    <property type="entry name" value="cNMP-bd_CS"/>
</dbReference>
<dbReference type="GO" id="GO:0098855">
    <property type="term" value="C:HCN channel complex"/>
    <property type="evidence" value="ECO:0007669"/>
    <property type="project" value="TreeGrafter"/>
</dbReference>
<dbReference type="AlphaFoldDB" id="A0A4Q4Z709"/>